<name>A0AAD9CWM4_PAPLA</name>
<dbReference type="GO" id="GO:0015171">
    <property type="term" value="F:amino acid transmembrane transporter activity"/>
    <property type="evidence" value="ECO:0007669"/>
    <property type="project" value="TreeGrafter"/>
</dbReference>
<dbReference type="PANTHER" id="PTHR43341:SF20">
    <property type="entry name" value="AAT FAMILY AMINO ACID TRANSPORTER"/>
    <property type="match status" value="1"/>
</dbReference>
<feature type="transmembrane region" description="Helical" evidence="7">
    <location>
        <begin position="130"/>
        <end position="154"/>
    </location>
</feature>
<evidence type="ECO:0000256" key="6">
    <source>
        <dbReference type="ARBA" id="ARBA00023136"/>
    </source>
</evidence>
<accession>A0AAD9CWM4</accession>
<dbReference type="GO" id="GO:0016020">
    <property type="term" value="C:membrane"/>
    <property type="evidence" value="ECO:0007669"/>
    <property type="project" value="UniProtKB-SubCell"/>
</dbReference>
<evidence type="ECO:0000313" key="10">
    <source>
        <dbReference type="Proteomes" id="UP001182556"/>
    </source>
</evidence>
<dbReference type="InterPro" id="IPR004841">
    <property type="entry name" value="AA-permease/SLC12A_dom"/>
</dbReference>
<proteinExistence type="predicted"/>
<feature type="transmembrane region" description="Helical" evidence="7">
    <location>
        <begin position="407"/>
        <end position="431"/>
    </location>
</feature>
<feature type="domain" description="Amino acid permease/ SLC12A" evidence="8">
    <location>
        <begin position="51"/>
        <end position="513"/>
    </location>
</feature>
<feature type="transmembrane region" description="Helical" evidence="7">
    <location>
        <begin position="81"/>
        <end position="109"/>
    </location>
</feature>
<keyword evidence="4" id="KW-0029">Amino-acid transport</keyword>
<keyword evidence="6 7" id="KW-0472">Membrane</keyword>
<dbReference type="InterPro" id="IPR050524">
    <property type="entry name" value="APC_YAT"/>
</dbReference>
<feature type="transmembrane region" description="Helical" evidence="7">
    <location>
        <begin position="381"/>
        <end position="401"/>
    </location>
</feature>
<evidence type="ECO:0000259" key="8">
    <source>
        <dbReference type="Pfam" id="PF00324"/>
    </source>
</evidence>
<keyword evidence="2" id="KW-0813">Transport</keyword>
<evidence type="ECO:0000256" key="3">
    <source>
        <dbReference type="ARBA" id="ARBA00022692"/>
    </source>
</evidence>
<keyword evidence="10" id="KW-1185">Reference proteome</keyword>
<evidence type="ECO:0000256" key="1">
    <source>
        <dbReference type="ARBA" id="ARBA00004141"/>
    </source>
</evidence>
<gene>
    <name evidence="9" type="ORF">DB88DRAFT_442626</name>
</gene>
<feature type="transmembrane region" description="Helical" evidence="7">
    <location>
        <begin position="283"/>
        <end position="303"/>
    </location>
</feature>
<comment type="subcellular location">
    <subcellularLocation>
        <location evidence="1">Membrane</location>
        <topology evidence="1">Multi-pass membrane protein</topology>
    </subcellularLocation>
</comment>
<sequence length="553" mass="59294">MDEAEKIAPASTPKELDGPLVRVLNDEEEGPAVVTVQRPDSGLKRELKARHMAMISIGGVLGTGLFLYTGDALANGGPLGLLLGFAVMGSVCYSVMISLGEMVALIPLAGGPIALAERFVDPSWSWALGWLYWYTWAIFLPSELSAIAVLINLWNTSINNALWISLFLLAAVTINLLGPRAYGESEFILATIKIITITGLILLGIILAAGGGPNKQATGFKYWRDPGPFVQYLGIPGALGRFLGFWAVLTQAAFAYIGSEIVAIAAGEAKNPRKSIPIAIRNVYIRIILFYFGGTFVIGLLVASNDERLALNAGTALASPFVIAIENAGIKVLPSIINAALLLSGLSGAGSELFTSSRALHGLATIGSAPKVFARTSTRGVPVYAILFNAVIACLAYMSLGSTAGEAFGYFVNLGSAGGLLMWWGMCFTFVRFEAGLRAQGVARSTLPYSNRLNKGAGAAKWALGWISIVLFFSGWSNFYTDSWSTGSFLTTYLPIIIFPCLYFGHKLVRKTRMISPGAMEFEVDERGIEVEEEAQGTRAWSKIWTRVKKSGV</sequence>
<feature type="transmembrane region" description="Helical" evidence="7">
    <location>
        <begin position="160"/>
        <end position="178"/>
    </location>
</feature>
<protein>
    <submittedName>
        <fullName evidence="9">Amino acid transporter</fullName>
    </submittedName>
</protein>
<dbReference type="Gene3D" id="1.20.1740.10">
    <property type="entry name" value="Amino acid/polyamine transporter I"/>
    <property type="match status" value="1"/>
</dbReference>
<dbReference type="PANTHER" id="PTHR43341">
    <property type="entry name" value="AMINO ACID PERMEASE"/>
    <property type="match status" value="1"/>
</dbReference>
<keyword evidence="3 7" id="KW-0812">Transmembrane</keyword>
<dbReference type="FunFam" id="1.20.1740.10:FF:000006">
    <property type="entry name" value="General amino acid permease"/>
    <property type="match status" value="1"/>
</dbReference>
<reference evidence="9" key="1">
    <citation type="submission" date="2023-02" db="EMBL/GenBank/DDBJ databases">
        <title>Identification and recombinant expression of a fungal hydrolase from Papiliotrema laurentii that hydrolyzes apple cutin and clears colloidal polyester polyurethane.</title>
        <authorList>
            <consortium name="DOE Joint Genome Institute"/>
            <person name="Roman V.A."/>
            <person name="Bojanowski C."/>
            <person name="Crable B.R."/>
            <person name="Wagner D.N."/>
            <person name="Hung C.S."/>
            <person name="Nadeau L.J."/>
            <person name="Schratz L."/>
            <person name="Haridas S."/>
            <person name="Pangilinan J."/>
            <person name="Lipzen A."/>
            <person name="Na H."/>
            <person name="Yan M."/>
            <person name="Ng V."/>
            <person name="Grigoriev I.V."/>
            <person name="Spatafora J.W."/>
            <person name="Barlow D."/>
            <person name="Biffinger J."/>
            <person name="Kelley-Loughnane N."/>
            <person name="Varaljay V.A."/>
            <person name="Crookes-Goodson W.J."/>
        </authorList>
    </citation>
    <scope>NUCLEOTIDE SEQUENCE</scope>
    <source>
        <strain evidence="9">5307AH</strain>
    </source>
</reference>
<evidence type="ECO:0000256" key="7">
    <source>
        <dbReference type="SAM" id="Phobius"/>
    </source>
</evidence>
<comment type="caution">
    <text evidence="9">The sequence shown here is derived from an EMBL/GenBank/DDBJ whole genome shotgun (WGS) entry which is preliminary data.</text>
</comment>
<feature type="transmembrane region" description="Helical" evidence="7">
    <location>
        <begin position="187"/>
        <end position="209"/>
    </location>
</feature>
<dbReference type="AlphaFoldDB" id="A0AAD9CWM4"/>
<dbReference type="PIRSF" id="PIRSF006060">
    <property type="entry name" value="AA_transporter"/>
    <property type="match status" value="1"/>
</dbReference>
<evidence type="ECO:0000256" key="5">
    <source>
        <dbReference type="ARBA" id="ARBA00022989"/>
    </source>
</evidence>
<evidence type="ECO:0000256" key="4">
    <source>
        <dbReference type="ARBA" id="ARBA00022970"/>
    </source>
</evidence>
<evidence type="ECO:0000256" key="2">
    <source>
        <dbReference type="ARBA" id="ARBA00022448"/>
    </source>
</evidence>
<dbReference type="Proteomes" id="UP001182556">
    <property type="component" value="Unassembled WGS sequence"/>
</dbReference>
<dbReference type="InterPro" id="IPR004840">
    <property type="entry name" value="Amino_acid_permease_CS"/>
</dbReference>
<feature type="transmembrane region" description="Helical" evidence="7">
    <location>
        <begin position="486"/>
        <end position="505"/>
    </location>
</feature>
<dbReference type="Pfam" id="PF00324">
    <property type="entry name" value="AA_permease"/>
    <property type="match status" value="1"/>
</dbReference>
<dbReference type="EMBL" id="JAODAN010000010">
    <property type="protein sequence ID" value="KAK1921855.1"/>
    <property type="molecule type" value="Genomic_DNA"/>
</dbReference>
<organism evidence="9 10">
    <name type="scientific">Papiliotrema laurentii</name>
    <name type="common">Cryptococcus laurentii</name>
    <dbReference type="NCBI Taxonomy" id="5418"/>
    <lineage>
        <taxon>Eukaryota</taxon>
        <taxon>Fungi</taxon>
        <taxon>Dikarya</taxon>
        <taxon>Basidiomycota</taxon>
        <taxon>Agaricomycotina</taxon>
        <taxon>Tremellomycetes</taxon>
        <taxon>Tremellales</taxon>
        <taxon>Rhynchogastremaceae</taxon>
        <taxon>Papiliotrema</taxon>
    </lineage>
</organism>
<keyword evidence="5 7" id="KW-1133">Transmembrane helix</keyword>
<evidence type="ECO:0000313" key="9">
    <source>
        <dbReference type="EMBL" id="KAK1921855.1"/>
    </source>
</evidence>
<feature type="transmembrane region" description="Helical" evidence="7">
    <location>
        <begin position="462"/>
        <end position="480"/>
    </location>
</feature>
<feature type="transmembrane region" description="Helical" evidence="7">
    <location>
        <begin position="52"/>
        <end position="69"/>
    </location>
</feature>
<dbReference type="PROSITE" id="PS00218">
    <property type="entry name" value="AMINO_ACID_PERMEASE_1"/>
    <property type="match status" value="1"/>
</dbReference>